<evidence type="ECO:0000313" key="1">
    <source>
        <dbReference type="EMBL" id="CAH8374691.1"/>
    </source>
</evidence>
<sequence>MASFDAILLQTPIDALQLGRSSQFIVGKLLLFWDSKNIKKQGEFMEITVFSLMKRNVLFMDSSLLVALLTTGHLYARAQ</sequence>
<keyword evidence="2" id="KW-1185">Reference proteome</keyword>
<dbReference type="Proteomes" id="UP001642260">
    <property type="component" value="Unassembled WGS sequence"/>
</dbReference>
<reference evidence="1 2" key="1">
    <citation type="submission" date="2022-03" db="EMBL/GenBank/DDBJ databases">
        <authorList>
            <person name="Macdonald S."/>
            <person name="Ahmed S."/>
            <person name="Newling K."/>
        </authorList>
    </citation>
    <scope>NUCLEOTIDE SEQUENCE [LARGE SCALE GENOMIC DNA]</scope>
</reference>
<comment type="caution">
    <text evidence="1">The sequence shown here is derived from an EMBL/GenBank/DDBJ whole genome shotgun (WGS) entry which is preliminary data.</text>
</comment>
<proteinExistence type="predicted"/>
<name>A0ABC8L825_ERUVS</name>
<dbReference type="AlphaFoldDB" id="A0ABC8L825"/>
<organism evidence="1 2">
    <name type="scientific">Eruca vesicaria subsp. sativa</name>
    <name type="common">Garden rocket</name>
    <name type="synonym">Eruca sativa</name>
    <dbReference type="NCBI Taxonomy" id="29727"/>
    <lineage>
        <taxon>Eukaryota</taxon>
        <taxon>Viridiplantae</taxon>
        <taxon>Streptophyta</taxon>
        <taxon>Embryophyta</taxon>
        <taxon>Tracheophyta</taxon>
        <taxon>Spermatophyta</taxon>
        <taxon>Magnoliopsida</taxon>
        <taxon>eudicotyledons</taxon>
        <taxon>Gunneridae</taxon>
        <taxon>Pentapetalae</taxon>
        <taxon>rosids</taxon>
        <taxon>malvids</taxon>
        <taxon>Brassicales</taxon>
        <taxon>Brassicaceae</taxon>
        <taxon>Brassiceae</taxon>
        <taxon>Eruca</taxon>
    </lineage>
</organism>
<dbReference type="EMBL" id="CAKOAT010451820">
    <property type="protein sequence ID" value="CAH8374691.1"/>
    <property type="molecule type" value="Genomic_DNA"/>
</dbReference>
<protein>
    <submittedName>
        <fullName evidence="1">Uncharacterized protein</fullName>
    </submittedName>
</protein>
<accession>A0ABC8L825</accession>
<evidence type="ECO:0000313" key="2">
    <source>
        <dbReference type="Proteomes" id="UP001642260"/>
    </source>
</evidence>
<gene>
    <name evidence="1" type="ORF">ERUC_LOCUS32071</name>
</gene>